<comment type="caution">
    <text evidence="1">The sequence shown here is derived from an EMBL/GenBank/DDBJ whole genome shotgun (WGS) entry which is preliminary data.</text>
</comment>
<keyword evidence="2" id="KW-1185">Reference proteome</keyword>
<feature type="non-terminal residue" evidence="1">
    <location>
        <position position="1"/>
    </location>
</feature>
<accession>A0ACB6Z556</accession>
<evidence type="ECO:0000313" key="2">
    <source>
        <dbReference type="Proteomes" id="UP000886501"/>
    </source>
</evidence>
<gene>
    <name evidence="1" type="ORF">BDM02DRAFT_3102266</name>
</gene>
<protein>
    <submittedName>
        <fullName evidence="1">Uncharacterized protein</fullName>
    </submittedName>
</protein>
<name>A0ACB6Z556_THEGA</name>
<proteinExistence type="predicted"/>
<dbReference type="EMBL" id="MU118116">
    <property type="protein sequence ID" value="KAF9644859.1"/>
    <property type="molecule type" value="Genomic_DNA"/>
</dbReference>
<dbReference type="Proteomes" id="UP000886501">
    <property type="component" value="Unassembled WGS sequence"/>
</dbReference>
<evidence type="ECO:0000313" key="1">
    <source>
        <dbReference type="EMBL" id="KAF9644859.1"/>
    </source>
</evidence>
<reference evidence="1" key="1">
    <citation type="submission" date="2019-10" db="EMBL/GenBank/DDBJ databases">
        <authorList>
            <consortium name="DOE Joint Genome Institute"/>
            <person name="Kuo A."/>
            <person name="Miyauchi S."/>
            <person name="Kiss E."/>
            <person name="Drula E."/>
            <person name="Kohler A."/>
            <person name="Sanchez-Garcia M."/>
            <person name="Andreopoulos B."/>
            <person name="Barry K.W."/>
            <person name="Bonito G."/>
            <person name="Buee M."/>
            <person name="Carver A."/>
            <person name="Chen C."/>
            <person name="Cichocki N."/>
            <person name="Clum A."/>
            <person name="Culley D."/>
            <person name="Crous P.W."/>
            <person name="Fauchery L."/>
            <person name="Girlanda M."/>
            <person name="Hayes R."/>
            <person name="Keri Z."/>
            <person name="Labutti K."/>
            <person name="Lipzen A."/>
            <person name="Lombard V."/>
            <person name="Magnuson J."/>
            <person name="Maillard F."/>
            <person name="Morin E."/>
            <person name="Murat C."/>
            <person name="Nolan M."/>
            <person name="Ohm R."/>
            <person name="Pangilinan J."/>
            <person name="Pereira M."/>
            <person name="Perotto S."/>
            <person name="Peter M."/>
            <person name="Riley R."/>
            <person name="Sitrit Y."/>
            <person name="Stielow B."/>
            <person name="Szollosi G."/>
            <person name="Zifcakova L."/>
            <person name="Stursova M."/>
            <person name="Spatafora J.W."/>
            <person name="Tedersoo L."/>
            <person name="Vaario L.-M."/>
            <person name="Yamada A."/>
            <person name="Yan M."/>
            <person name="Wang P."/>
            <person name="Xu J."/>
            <person name="Bruns T."/>
            <person name="Baldrian P."/>
            <person name="Vilgalys R."/>
            <person name="Henrissat B."/>
            <person name="Grigoriev I.V."/>
            <person name="Hibbett D."/>
            <person name="Nagy L.G."/>
            <person name="Martin F.M."/>
        </authorList>
    </citation>
    <scope>NUCLEOTIDE SEQUENCE</scope>
    <source>
        <strain evidence="1">P2</strain>
    </source>
</reference>
<organism evidence="1 2">
    <name type="scientific">Thelephora ganbajun</name>
    <name type="common">Ganba fungus</name>
    <dbReference type="NCBI Taxonomy" id="370292"/>
    <lineage>
        <taxon>Eukaryota</taxon>
        <taxon>Fungi</taxon>
        <taxon>Dikarya</taxon>
        <taxon>Basidiomycota</taxon>
        <taxon>Agaricomycotina</taxon>
        <taxon>Agaricomycetes</taxon>
        <taxon>Thelephorales</taxon>
        <taxon>Thelephoraceae</taxon>
        <taxon>Thelephora</taxon>
    </lineage>
</organism>
<sequence>FIKGHIPEVKYARDLNRYSTQHIRKFLGLQPDRNTGTRTLRLIVMNRLRPIYDLDGEHFWTVFWQCVACHYRLWVNGIHHGDVSFNNLMYDISETEDPVGIVNDFDLATRVGHSTTNNDRTGTIPFMAIDMLDGGLDDRIPRLYRHDMESFIWVLAYITVANIEYGGRTIKISPLPEVDTWFKDDGQANRDAHILSKRHFHVEYGRSQPVSDGYYCYRTVIQQMIWYWDDFHQSLRDIRYPRQAWRRGGSNPTRAGRVINEPEVDDPTGSLRLFITTVEKLLGEQGLGEPGFAEVKTLLLEAIEPATARDGVM</sequence>
<reference evidence="1" key="2">
    <citation type="journal article" date="2020" name="Nat. Commun.">
        <title>Large-scale genome sequencing of mycorrhizal fungi provides insights into the early evolution of symbiotic traits.</title>
        <authorList>
            <person name="Miyauchi S."/>
            <person name="Kiss E."/>
            <person name="Kuo A."/>
            <person name="Drula E."/>
            <person name="Kohler A."/>
            <person name="Sanchez-Garcia M."/>
            <person name="Morin E."/>
            <person name="Andreopoulos B."/>
            <person name="Barry K.W."/>
            <person name="Bonito G."/>
            <person name="Buee M."/>
            <person name="Carver A."/>
            <person name="Chen C."/>
            <person name="Cichocki N."/>
            <person name="Clum A."/>
            <person name="Culley D."/>
            <person name="Crous P.W."/>
            <person name="Fauchery L."/>
            <person name="Girlanda M."/>
            <person name="Hayes R.D."/>
            <person name="Keri Z."/>
            <person name="LaButti K."/>
            <person name="Lipzen A."/>
            <person name="Lombard V."/>
            <person name="Magnuson J."/>
            <person name="Maillard F."/>
            <person name="Murat C."/>
            <person name="Nolan M."/>
            <person name="Ohm R.A."/>
            <person name="Pangilinan J."/>
            <person name="Pereira M.F."/>
            <person name="Perotto S."/>
            <person name="Peter M."/>
            <person name="Pfister S."/>
            <person name="Riley R."/>
            <person name="Sitrit Y."/>
            <person name="Stielow J.B."/>
            <person name="Szollosi G."/>
            <person name="Zifcakova L."/>
            <person name="Stursova M."/>
            <person name="Spatafora J.W."/>
            <person name="Tedersoo L."/>
            <person name="Vaario L.M."/>
            <person name="Yamada A."/>
            <person name="Yan M."/>
            <person name="Wang P."/>
            <person name="Xu J."/>
            <person name="Bruns T."/>
            <person name="Baldrian P."/>
            <person name="Vilgalys R."/>
            <person name="Dunand C."/>
            <person name="Henrissat B."/>
            <person name="Grigoriev I.V."/>
            <person name="Hibbett D."/>
            <person name="Nagy L.G."/>
            <person name="Martin F.M."/>
        </authorList>
    </citation>
    <scope>NUCLEOTIDE SEQUENCE</scope>
    <source>
        <strain evidence="1">P2</strain>
    </source>
</reference>